<keyword evidence="11" id="KW-1185">Reference proteome</keyword>
<dbReference type="Gene3D" id="2.40.50.100">
    <property type="match status" value="1"/>
</dbReference>
<evidence type="ECO:0000259" key="9">
    <source>
        <dbReference type="PROSITE" id="PS51826"/>
    </source>
</evidence>
<accession>A0A4R3L1Q2</accession>
<dbReference type="RefSeq" id="WP_131926756.1">
    <property type="nucleotide sequence ID" value="NZ_SMAG01000012.1"/>
</dbReference>
<dbReference type="Pfam" id="PF02817">
    <property type="entry name" value="E3_binding"/>
    <property type="match status" value="1"/>
</dbReference>
<dbReference type="Pfam" id="PF00198">
    <property type="entry name" value="2-oxoacid_dh"/>
    <property type="match status" value="1"/>
</dbReference>
<feature type="region of interest" description="Disordered" evidence="7">
    <location>
        <begin position="87"/>
        <end position="112"/>
    </location>
</feature>
<evidence type="ECO:0000256" key="5">
    <source>
        <dbReference type="ARBA" id="ARBA00023315"/>
    </source>
</evidence>
<comment type="cofactor">
    <cofactor evidence="1 6">
        <name>(R)-lipoate</name>
        <dbReference type="ChEBI" id="CHEBI:83088"/>
    </cofactor>
</comment>
<dbReference type="InterPro" id="IPR001078">
    <property type="entry name" value="2-oxoacid_DH_actylTfrase"/>
</dbReference>
<dbReference type="OrthoDB" id="9805770at2"/>
<dbReference type="InterPro" id="IPR004167">
    <property type="entry name" value="PSBD"/>
</dbReference>
<dbReference type="Proteomes" id="UP000294937">
    <property type="component" value="Unassembled WGS sequence"/>
</dbReference>
<dbReference type="SUPFAM" id="SSF52777">
    <property type="entry name" value="CoA-dependent acyltransferases"/>
    <property type="match status" value="1"/>
</dbReference>
<evidence type="ECO:0000259" key="8">
    <source>
        <dbReference type="PROSITE" id="PS50968"/>
    </source>
</evidence>
<dbReference type="GO" id="GO:0031405">
    <property type="term" value="F:lipoic acid binding"/>
    <property type="evidence" value="ECO:0007669"/>
    <property type="project" value="TreeGrafter"/>
</dbReference>
<evidence type="ECO:0000256" key="2">
    <source>
        <dbReference type="ARBA" id="ARBA00007317"/>
    </source>
</evidence>
<dbReference type="InterPro" id="IPR036625">
    <property type="entry name" value="E3-bd_dom_sf"/>
</dbReference>
<dbReference type="PROSITE" id="PS00189">
    <property type="entry name" value="LIPOYL"/>
    <property type="match status" value="1"/>
</dbReference>
<dbReference type="PROSITE" id="PS50968">
    <property type="entry name" value="BIOTINYL_LIPOYL"/>
    <property type="match status" value="1"/>
</dbReference>
<evidence type="ECO:0000256" key="3">
    <source>
        <dbReference type="ARBA" id="ARBA00022679"/>
    </source>
</evidence>
<reference evidence="10 11" key="1">
    <citation type="submission" date="2019-03" db="EMBL/GenBank/DDBJ databases">
        <title>Genomic Encyclopedia of Type Strains, Phase IV (KMG-IV): sequencing the most valuable type-strain genomes for metagenomic binning, comparative biology and taxonomic classification.</title>
        <authorList>
            <person name="Goeker M."/>
        </authorList>
    </citation>
    <scope>NUCLEOTIDE SEQUENCE [LARGE SCALE GENOMIC DNA]</scope>
    <source>
        <strain evidence="10 11">DSM 45707</strain>
    </source>
</reference>
<gene>
    <name evidence="10" type="ORF">EDD58_11238</name>
</gene>
<dbReference type="FunFam" id="3.30.559.10:FF:000007">
    <property type="entry name" value="Dihydrolipoamide acetyltransferase component of pyruvate dehydrogenase complex"/>
    <property type="match status" value="1"/>
</dbReference>
<dbReference type="InterPro" id="IPR011053">
    <property type="entry name" value="Single_hybrid_motif"/>
</dbReference>
<keyword evidence="5 6" id="KW-0012">Acyltransferase</keyword>
<dbReference type="SUPFAM" id="SSF47005">
    <property type="entry name" value="Peripheral subunit-binding domain of 2-oxo acid dehydrogenase complex"/>
    <property type="match status" value="1"/>
</dbReference>
<dbReference type="GO" id="GO:0005737">
    <property type="term" value="C:cytoplasm"/>
    <property type="evidence" value="ECO:0007669"/>
    <property type="project" value="TreeGrafter"/>
</dbReference>
<evidence type="ECO:0000256" key="4">
    <source>
        <dbReference type="ARBA" id="ARBA00022823"/>
    </source>
</evidence>
<proteinExistence type="inferred from homology"/>
<dbReference type="SUPFAM" id="SSF51230">
    <property type="entry name" value="Single hybrid motif"/>
    <property type="match status" value="1"/>
</dbReference>
<dbReference type="PANTHER" id="PTHR43178:SF5">
    <property type="entry name" value="LIPOAMIDE ACYLTRANSFERASE COMPONENT OF BRANCHED-CHAIN ALPHA-KETO ACID DEHYDROGENASE COMPLEX, MITOCHONDRIAL"/>
    <property type="match status" value="1"/>
</dbReference>
<keyword evidence="3 6" id="KW-0808">Transferase</keyword>
<dbReference type="Gene3D" id="4.10.320.10">
    <property type="entry name" value="E3-binding domain"/>
    <property type="match status" value="1"/>
</dbReference>
<dbReference type="Pfam" id="PF00364">
    <property type="entry name" value="Biotin_lipoyl"/>
    <property type="match status" value="1"/>
</dbReference>
<feature type="domain" description="Lipoyl-binding" evidence="8">
    <location>
        <begin position="2"/>
        <end position="77"/>
    </location>
</feature>
<protein>
    <recommendedName>
        <fullName evidence="6">Dihydrolipoamide acetyltransferase component of pyruvate dehydrogenase complex</fullName>
        <ecNumber evidence="6">2.3.1.-</ecNumber>
    </recommendedName>
</protein>
<comment type="similarity">
    <text evidence="2 6">Belongs to the 2-oxoacid dehydrogenase family.</text>
</comment>
<evidence type="ECO:0000313" key="10">
    <source>
        <dbReference type="EMBL" id="TCS92415.1"/>
    </source>
</evidence>
<dbReference type="InterPro" id="IPR050743">
    <property type="entry name" value="2-oxoacid_DH_E2_comp"/>
</dbReference>
<dbReference type="EC" id="2.3.1.-" evidence="6"/>
<name>A0A4R3L1Q2_9BACL</name>
<sequence length="437" mass="47647">MAADVKMPQLGESVTEGTIAKWLKKPGDPVEKYEPICEVSTDKVNAEVPSTIDGTMLEIIANEGETIEVGQLICRIQEAGQAELVDEKAEDSIASKPMATDPASTKDQVADQSMKTRYSPAVLRLAQENQIDLTQLQGSGKGGRITRKDVLKAIEQGVTSTPAPQTVQPSQQTVVAPMLEPTQVEVSRPEVKPTPTPGSTTNTAWEDGDIEVPLTSVRKTIAQRMVMSKHEAPHAWTMMEADVTGLVELRNRLKADFYQREGVPLTFMPFFIKAVVDSLKEFPYLNSVWADDKIVLKKRINISIAVATDEALYVPVIHDADEKSILGLAKSVHALAEKTRAGKLGLSDLQGGTFTVNNTGSFGSVASTPIINAPQAAILSFESIVKRPVVVNQMIGVRDMMNLCLSLDHRVLDGLMAGRFLKRVKERLESYGPETEI</sequence>
<dbReference type="AlphaFoldDB" id="A0A4R3L1Q2"/>
<dbReference type="CDD" id="cd06849">
    <property type="entry name" value="lipoyl_domain"/>
    <property type="match status" value="1"/>
</dbReference>
<feature type="domain" description="Peripheral subunit-binding (PSBD)" evidence="9">
    <location>
        <begin position="117"/>
        <end position="154"/>
    </location>
</feature>
<evidence type="ECO:0000313" key="11">
    <source>
        <dbReference type="Proteomes" id="UP000294937"/>
    </source>
</evidence>
<dbReference type="GO" id="GO:0016407">
    <property type="term" value="F:acetyltransferase activity"/>
    <property type="evidence" value="ECO:0007669"/>
    <property type="project" value="TreeGrafter"/>
</dbReference>
<dbReference type="PROSITE" id="PS51826">
    <property type="entry name" value="PSBD"/>
    <property type="match status" value="1"/>
</dbReference>
<keyword evidence="4 6" id="KW-0450">Lipoyl</keyword>
<feature type="compositionally biased region" description="Polar residues" evidence="7">
    <location>
        <begin position="102"/>
        <end position="112"/>
    </location>
</feature>
<dbReference type="InterPro" id="IPR003016">
    <property type="entry name" value="2-oxoA_DH_lipoyl-BS"/>
</dbReference>
<dbReference type="PANTHER" id="PTHR43178">
    <property type="entry name" value="DIHYDROLIPOAMIDE ACETYLTRANSFERASE COMPONENT OF PYRUVATE DEHYDROGENASE COMPLEX"/>
    <property type="match status" value="1"/>
</dbReference>
<evidence type="ECO:0000256" key="6">
    <source>
        <dbReference type="RuleBase" id="RU003423"/>
    </source>
</evidence>
<evidence type="ECO:0000256" key="1">
    <source>
        <dbReference type="ARBA" id="ARBA00001938"/>
    </source>
</evidence>
<evidence type="ECO:0000256" key="7">
    <source>
        <dbReference type="SAM" id="MobiDB-lite"/>
    </source>
</evidence>
<dbReference type="Gene3D" id="3.30.559.10">
    <property type="entry name" value="Chloramphenicol acetyltransferase-like domain"/>
    <property type="match status" value="1"/>
</dbReference>
<comment type="caution">
    <text evidence="10">The sequence shown here is derived from an EMBL/GenBank/DDBJ whole genome shotgun (WGS) entry which is preliminary data.</text>
</comment>
<dbReference type="EMBL" id="SMAG01000012">
    <property type="protein sequence ID" value="TCS92415.1"/>
    <property type="molecule type" value="Genomic_DNA"/>
</dbReference>
<dbReference type="InterPro" id="IPR000089">
    <property type="entry name" value="Biotin_lipoyl"/>
</dbReference>
<organism evidence="10 11">
    <name type="scientific">Hazenella coriacea</name>
    <dbReference type="NCBI Taxonomy" id="1179467"/>
    <lineage>
        <taxon>Bacteria</taxon>
        <taxon>Bacillati</taxon>
        <taxon>Bacillota</taxon>
        <taxon>Bacilli</taxon>
        <taxon>Bacillales</taxon>
        <taxon>Thermoactinomycetaceae</taxon>
        <taxon>Hazenella</taxon>
    </lineage>
</organism>
<dbReference type="InterPro" id="IPR023213">
    <property type="entry name" value="CAT-like_dom_sf"/>
</dbReference>